<sequence>MNGLEFYERYQEIGRTAKRKGPVTPEMDLREWKQFADGCVAGYDDNLAEYQGDLWIRRNIQLALDDEELRGMEGFSAFSEAVSRVDQVFRSVATVAFPGRGPSGFAWWNLTVPRYGGEEFASDLRRECGIVIPVKE</sequence>
<name>A0ABW6MGQ6_9ACTN</name>
<evidence type="ECO:0000313" key="1">
    <source>
        <dbReference type="EMBL" id="MFE9604523.1"/>
    </source>
</evidence>
<keyword evidence="2" id="KW-1185">Reference proteome</keyword>
<dbReference type="Proteomes" id="UP001601303">
    <property type="component" value="Unassembled WGS sequence"/>
</dbReference>
<comment type="caution">
    <text evidence="1">The sequence shown here is derived from an EMBL/GenBank/DDBJ whole genome shotgun (WGS) entry which is preliminary data.</text>
</comment>
<accession>A0ABW6MGQ6</accession>
<reference evidence="1 2" key="1">
    <citation type="submission" date="2024-10" db="EMBL/GenBank/DDBJ databases">
        <title>The Natural Products Discovery Center: Release of the First 8490 Sequenced Strains for Exploring Actinobacteria Biosynthetic Diversity.</title>
        <authorList>
            <person name="Kalkreuter E."/>
            <person name="Kautsar S.A."/>
            <person name="Yang D."/>
            <person name="Bader C.D."/>
            <person name="Teijaro C.N."/>
            <person name="Fluegel L."/>
            <person name="Davis C.M."/>
            <person name="Simpson J.R."/>
            <person name="Lauterbach L."/>
            <person name="Steele A.D."/>
            <person name="Gui C."/>
            <person name="Meng S."/>
            <person name="Li G."/>
            <person name="Viehrig K."/>
            <person name="Ye F."/>
            <person name="Su P."/>
            <person name="Kiefer A.F."/>
            <person name="Nichols A."/>
            <person name="Cepeda A.J."/>
            <person name="Yan W."/>
            <person name="Fan B."/>
            <person name="Jiang Y."/>
            <person name="Adhikari A."/>
            <person name="Zheng C.-J."/>
            <person name="Schuster L."/>
            <person name="Cowan T.M."/>
            <person name="Smanski M.J."/>
            <person name="Chevrette M.G."/>
            <person name="De Carvalho L.P.S."/>
            <person name="Shen B."/>
        </authorList>
    </citation>
    <scope>NUCLEOTIDE SEQUENCE [LARGE SCALE GENOMIC DNA]</scope>
    <source>
        <strain evidence="1 2">NPDC006488</strain>
    </source>
</reference>
<organism evidence="1 2">
    <name type="scientific">Streptomyces hokutonensis</name>
    <dbReference type="NCBI Taxonomy" id="1306990"/>
    <lineage>
        <taxon>Bacteria</taxon>
        <taxon>Bacillati</taxon>
        <taxon>Actinomycetota</taxon>
        <taxon>Actinomycetes</taxon>
        <taxon>Kitasatosporales</taxon>
        <taxon>Streptomycetaceae</taxon>
        <taxon>Streptomyces</taxon>
    </lineage>
</organism>
<protein>
    <submittedName>
        <fullName evidence="1">Uncharacterized protein</fullName>
    </submittedName>
</protein>
<evidence type="ECO:0000313" key="2">
    <source>
        <dbReference type="Proteomes" id="UP001601303"/>
    </source>
</evidence>
<dbReference type="EMBL" id="JBIAHM010000016">
    <property type="protein sequence ID" value="MFE9604523.1"/>
    <property type="molecule type" value="Genomic_DNA"/>
</dbReference>
<proteinExistence type="predicted"/>
<gene>
    <name evidence="1" type="ORF">ACFYNQ_39020</name>
</gene>
<dbReference type="RefSeq" id="WP_388113455.1">
    <property type="nucleotide sequence ID" value="NZ_JBIAHM010000016.1"/>
</dbReference>